<dbReference type="InterPro" id="IPR017746">
    <property type="entry name" value="Cellulose_synthase_operon_BcsQ"/>
</dbReference>
<protein>
    <submittedName>
        <fullName evidence="4">Pilus assembly protein CpaE</fullName>
    </submittedName>
</protein>
<evidence type="ECO:0000256" key="3">
    <source>
        <dbReference type="SAM" id="MobiDB-lite"/>
    </source>
</evidence>
<organism evidence="4 5">
    <name type="scientific">Salipiger marinus</name>
    <dbReference type="NCBI Taxonomy" id="555512"/>
    <lineage>
        <taxon>Bacteria</taxon>
        <taxon>Pseudomonadati</taxon>
        <taxon>Pseudomonadota</taxon>
        <taxon>Alphaproteobacteria</taxon>
        <taxon>Rhodobacterales</taxon>
        <taxon>Roseobacteraceae</taxon>
        <taxon>Salipiger</taxon>
    </lineage>
</organism>
<dbReference type="AlphaFoldDB" id="A0A1G8M7Q0"/>
<dbReference type="GO" id="GO:0005524">
    <property type="term" value="F:ATP binding"/>
    <property type="evidence" value="ECO:0007669"/>
    <property type="project" value="UniProtKB-KW"/>
</dbReference>
<dbReference type="OrthoDB" id="8281972at2"/>
<keyword evidence="5" id="KW-1185">Reference proteome</keyword>
<dbReference type="GO" id="GO:0051782">
    <property type="term" value="P:negative regulation of cell division"/>
    <property type="evidence" value="ECO:0007669"/>
    <property type="project" value="TreeGrafter"/>
</dbReference>
<keyword evidence="1" id="KW-0547">Nucleotide-binding</keyword>
<accession>A0A1G8M7Q0</accession>
<reference evidence="4 5" key="1">
    <citation type="submission" date="2016-10" db="EMBL/GenBank/DDBJ databases">
        <authorList>
            <person name="de Groot N.N."/>
        </authorList>
    </citation>
    <scope>NUCLEOTIDE SEQUENCE [LARGE SCALE GENOMIC DNA]</scope>
    <source>
        <strain evidence="4 5">DSM 26424</strain>
    </source>
</reference>
<dbReference type="Proteomes" id="UP000199093">
    <property type="component" value="Unassembled WGS sequence"/>
</dbReference>
<dbReference type="InterPro" id="IPR050625">
    <property type="entry name" value="ParA/MinD_ATPase"/>
</dbReference>
<dbReference type="InterPro" id="IPR027417">
    <property type="entry name" value="P-loop_NTPase"/>
</dbReference>
<dbReference type="GO" id="GO:0009898">
    <property type="term" value="C:cytoplasmic side of plasma membrane"/>
    <property type="evidence" value="ECO:0007669"/>
    <property type="project" value="TreeGrafter"/>
</dbReference>
<evidence type="ECO:0000313" key="5">
    <source>
        <dbReference type="Proteomes" id="UP000199093"/>
    </source>
</evidence>
<dbReference type="Gene3D" id="3.40.50.300">
    <property type="entry name" value="P-loop containing nucleotide triphosphate hydrolases"/>
    <property type="match status" value="1"/>
</dbReference>
<feature type="region of interest" description="Disordered" evidence="3">
    <location>
        <begin position="1"/>
        <end position="20"/>
    </location>
</feature>
<feature type="compositionally biased region" description="Basic and acidic residues" evidence="3">
    <location>
        <begin position="1"/>
        <end position="10"/>
    </location>
</feature>
<evidence type="ECO:0000256" key="2">
    <source>
        <dbReference type="ARBA" id="ARBA00022840"/>
    </source>
</evidence>
<dbReference type="Pfam" id="PF06564">
    <property type="entry name" value="CBP_BcsQ"/>
    <property type="match status" value="1"/>
</dbReference>
<dbReference type="PANTHER" id="PTHR43384:SF6">
    <property type="entry name" value="SEPTUM SITE-DETERMINING PROTEIN MIND HOMOLOG, CHLOROPLASTIC"/>
    <property type="match status" value="1"/>
</dbReference>
<dbReference type="SUPFAM" id="SSF52172">
    <property type="entry name" value="CheY-like"/>
    <property type="match status" value="1"/>
</dbReference>
<dbReference type="InterPro" id="IPR011006">
    <property type="entry name" value="CheY-like_superfamily"/>
</dbReference>
<proteinExistence type="predicted"/>
<dbReference type="STRING" id="555512.SAMN04487993_1007234"/>
<dbReference type="GO" id="GO:0016887">
    <property type="term" value="F:ATP hydrolysis activity"/>
    <property type="evidence" value="ECO:0007669"/>
    <property type="project" value="TreeGrafter"/>
</dbReference>
<name>A0A1G8M7Q0_9RHOB</name>
<keyword evidence="2" id="KW-0067">ATP-binding</keyword>
<sequence length="414" mass="44053">MKHTPLELRPDALVGQPQTQPVGTTPHISLHAFCETSAVAASMGRVASDRRLSRARVSVTMGGIAAATSYCSGQPTPDVMILENGGSRADLLAALADLAPVCDPATKVIVVGATNDIALYRELVAEGVAEYLLAPVDALALIGAVLRLFPNEGAAHIGKIHAVIGTKGGVGSSVLAQNLAWTMSQGSTATLLADLDLQFGTVALNCNIECHTGFADQLPEGQNLDGTLLERLLFKHGPDLSILPCATAAQIARDPDVDVIRKMLDLARATFPHVVLDLPNAWSPLVRSTLVAADNILLVAEPDLANLRNARGMLDFLKMTRPNDDPPQLILNRVGLPKRREIKPEKFAAALETDLAAKIAFDPALFSSATANGQMIEEVSKTAPMTRVLQHLAEQLTGRTHATKRRGLGRLWGR</sequence>
<dbReference type="PANTHER" id="PTHR43384">
    <property type="entry name" value="SEPTUM SITE-DETERMINING PROTEIN MIND HOMOLOG, CHLOROPLASTIC-RELATED"/>
    <property type="match status" value="1"/>
</dbReference>
<dbReference type="SUPFAM" id="SSF52540">
    <property type="entry name" value="P-loop containing nucleoside triphosphate hydrolases"/>
    <property type="match status" value="1"/>
</dbReference>
<dbReference type="GO" id="GO:0005829">
    <property type="term" value="C:cytosol"/>
    <property type="evidence" value="ECO:0007669"/>
    <property type="project" value="TreeGrafter"/>
</dbReference>
<dbReference type="RefSeq" id="WP_089846546.1">
    <property type="nucleotide sequence ID" value="NZ_FNEJ01000007.1"/>
</dbReference>
<gene>
    <name evidence="4" type="ORF">SAMN04487993_1007234</name>
</gene>
<dbReference type="Gene3D" id="3.40.50.2300">
    <property type="match status" value="1"/>
</dbReference>
<dbReference type="EMBL" id="FNEJ01000007">
    <property type="protein sequence ID" value="SDI64009.1"/>
    <property type="molecule type" value="Genomic_DNA"/>
</dbReference>
<evidence type="ECO:0000256" key="1">
    <source>
        <dbReference type="ARBA" id="ARBA00022741"/>
    </source>
</evidence>
<evidence type="ECO:0000313" key="4">
    <source>
        <dbReference type="EMBL" id="SDI64009.1"/>
    </source>
</evidence>